<dbReference type="RefSeq" id="WP_000049659.1">
    <property type="nucleotide sequence ID" value="NZ_CAUZCA010000005.1"/>
</dbReference>
<evidence type="ECO:0000313" key="1">
    <source>
        <dbReference type="EMBL" id="OIG74692.1"/>
    </source>
</evidence>
<accession>A0A1S2G263</accession>
<reference evidence="1 2" key="1">
    <citation type="submission" date="2016-05" db="EMBL/GenBank/DDBJ databases">
        <title>The evolution of Acinetobacter baumannii in vivo.</title>
        <authorList>
            <person name="Hua X."/>
            <person name="Yu Y."/>
        </authorList>
    </citation>
    <scope>NUCLEOTIDE SEQUENCE [LARGE SCALE GENOMIC DNA]</scope>
    <source>
        <strain evidence="1 2">XH647</strain>
    </source>
</reference>
<organism evidence="1 2">
    <name type="scientific">Acinetobacter baumannii</name>
    <dbReference type="NCBI Taxonomy" id="470"/>
    <lineage>
        <taxon>Bacteria</taxon>
        <taxon>Pseudomonadati</taxon>
        <taxon>Pseudomonadota</taxon>
        <taxon>Gammaproteobacteria</taxon>
        <taxon>Moraxellales</taxon>
        <taxon>Moraxellaceae</taxon>
        <taxon>Acinetobacter</taxon>
        <taxon>Acinetobacter calcoaceticus/baumannii complex</taxon>
    </lineage>
</organism>
<name>A0A1S2G263_ACIBA</name>
<dbReference type="EMBL" id="LYKI01000004">
    <property type="protein sequence ID" value="OIG74692.1"/>
    <property type="molecule type" value="Genomic_DNA"/>
</dbReference>
<dbReference type="Proteomes" id="UP000179937">
    <property type="component" value="Unassembled WGS sequence"/>
</dbReference>
<comment type="caution">
    <text evidence="1">The sequence shown here is derived from an EMBL/GenBank/DDBJ whole genome shotgun (WGS) entry which is preliminary data.</text>
</comment>
<gene>
    <name evidence="1" type="ORF">A7M90_13195</name>
</gene>
<protein>
    <submittedName>
        <fullName evidence="1">Uncharacterized protein</fullName>
    </submittedName>
</protein>
<evidence type="ECO:0000313" key="2">
    <source>
        <dbReference type="Proteomes" id="UP000179937"/>
    </source>
</evidence>
<sequence length="105" mass="12000">MSKYHCKCGGLILPDFNAYKIGDEINFMIQKREGAFQGKIAISQKAHEGRIIEIKDDEITVKTRVRTYVLSRYEITPKDAPGPIDYFRIGRCRCSLDQETPTCVV</sequence>
<dbReference type="AlphaFoldDB" id="A0A1S2G263"/>
<proteinExistence type="predicted"/>